<evidence type="ECO:0000256" key="1">
    <source>
        <dbReference type="ARBA" id="ARBA00038048"/>
    </source>
</evidence>
<evidence type="ECO:0000313" key="5">
    <source>
        <dbReference type="Proteomes" id="UP001058974"/>
    </source>
</evidence>
<dbReference type="Proteomes" id="UP001058974">
    <property type="component" value="Chromosome 1"/>
</dbReference>
<keyword evidence="2" id="KW-1133">Transmembrane helix</keyword>
<keyword evidence="2" id="KW-0812">Transmembrane</keyword>
<dbReference type="AlphaFoldDB" id="A0A9D5BFY4"/>
<protein>
    <recommendedName>
        <fullName evidence="3">Saccharopine dehydrogenase NADP binding domain-containing protein</fullName>
    </recommendedName>
</protein>
<feature type="domain" description="Saccharopine dehydrogenase NADP binding" evidence="3">
    <location>
        <begin position="18"/>
        <end position="126"/>
    </location>
</feature>
<gene>
    <name evidence="4" type="ORF">KIW84_011783</name>
</gene>
<feature type="non-terminal residue" evidence="4">
    <location>
        <position position="457"/>
    </location>
</feature>
<comment type="similarity">
    <text evidence="1">Belongs to the saccharopine dehydrogenase family.</text>
</comment>
<dbReference type="GO" id="GO:0005739">
    <property type="term" value="C:mitochondrion"/>
    <property type="evidence" value="ECO:0007669"/>
    <property type="project" value="TreeGrafter"/>
</dbReference>
<dbReference type="Gramene" id="Psat01G0178300-T1">
    <property type="protein sequence ID" value="KAI5442884.1"/>
    <property type="gene ID" value="KIW84_011783"/>
</dbReference>
<dbReference type="Pfam" id="PF03435">
    <property type="entry name" value="Sacchrp_dh_NADP"/>
    <property type="match status" value="1"/>
</dbReference>
<dbReference type="PANTHER" id="PTHR12286">
    <property type="entry name" value="SACCHAROPINE DEHYDROGENASE-LIKE OXIDOREDUCTASE"/>
    <property type="match status" value="1"/>
</dbReference>
<keyword evidence="5" id="KW-1185">Reference proteome</keyword>
<dbReference type="EMBL" id="JAMSHJ010000001">
    <property type="protein sequence ID" value="KAI5442884.1"/>
    <property type="molecule type" value="Genomic_DNA"/>
</dbReference>
<comment type="caution">
    <text evidence="4">The sequence shown here is derived from an EMBL/GenBank/DDBJ whole genome shotgun (WGS) entry which is preliminary data.</text>
</comment>
<dbReference type="InterPro" id="IPR036291">
    <property type="entry name" value="NAD(P)-bd_dom_sf"/>
</dbReference>
<dbReference type="InterPro" id="IPR005097">
    <property type="entry name" value="Sacchrp_dh_NADP-bd"/>
</dbReference>
<keyword evidence="2" id="KW-0472">Membrane</keyword>
<evidence type="ECO:0000259" key="3">
    <source>
        <dbReference type="Pfam" id="PF03435"/>
    </source>
</evidence>
<dbReference type="GO" id="GO:0005811">
    <property type="term" value="C:lipid droplet"/>
    <property type="evidence" value="ECO:0007669"/>
    <property type="project" value="TreeGrafter"/>
</dbReference>
<dbReference type="GO" id="GO:0009247">
    <property type="term" value="P:glycolipid biosynthetic process"/>
    <property type="evidence" value="ECO:0007669"/>
    <property type="project" value="TreeGrafter"/>
</dbReference>
<dbReference type="SUPFAM" id="SSF51735">
    <property type="entry name" value="NAD(P)-binding Rossmann-fold domains"/>
    <property type="match status" value="1"/>
</dbReference>
<name>A0A9D5BFY4_PEA</name>
<organism evidence="4 5">
    <name type="scientific">Pisum sativum</name>
    <name type="common">Garden pea</name>
    <name type="synonym">Lathyrus oleraceus</name>
    <dbReference type="NCBI Taxonomy" id="3888"/>
    <lineage>
        <taxon>Eukaryota</taxon>
        <taxon>Viridiplantae</taxon>
        <taxon>Streptophyta</taxon>
        <taxon>Embryophyta</taxon>
        <taxon>Tracheophyta</taxon>
        <taxon>Spermatophyta</taxon>
        <taxon>Magnoliopsida</taxon>
        <taxon>eudicotyledons</taxon>
        <taxon>Gunneridae</taxon>
        <taxon>Pentapetalae</taxon>
        <taxon>rosids</taxon>
        <taxon>fabids</taxon>
        <taxon>Fabales</taxon>
        <taxon>Fabaceae</taxon>
        <taxon>Papilionoideae</taxon>
        <taxon>50 kb inversion clade</taxon>
        <taxon>NPAAA clade</taxon>
        <taxon>Hologalegina</taxon>
        <taxon>IRL clade</taxon>
        <taxon>Fabeae</taxon>
        <taxon>Lathyrus</taxon>
    </lineage>
</organism>
<feature type="transmembrane region" description="Helical" evidence="2">
    <location>
        <begin position="307"/>
        <end position="328"/>
    </location>
</feature>
<dbReference type="GO" id="GO:0005886">
    <property type="term" value="C:plasma membrane"/>
    <property type="evidence" value="ECO:0007669"/>
    <property type="project" value="TreeGrafter"/>
</dbReference>
<dbReference type="Gene3D" id="3.40.50.720">
    <property type="entry name" value="NAD(P)-binding Rossmann-like Domain"/>
    <property type="match status" value="1"/>
</dbReference>
<evidence type="ECO:0000313" key="4">
    <source>
        <dbReference type="EMBL" id="KAI5442884.1"/>
    </source>
</evidence>
<accession>A0A9D5BFY4</accession>
<dbReference type="PANTHER" id="PTHR12286:SF8">
    <property type="entry name" value="NAD(P)-BINDING DOMAIN-CONTAINING PROTEIN-RELATED"/>
    <property type="match status" value="1"/>
</dbReference>
<evidence type="ECO:0000256" key="2">
    <source>
        <dbReference type="SAM" id="Phobius"/>
    </source>
</evidence>
<reference evidence="4 5" key="1">
    <citation type="journal article" date="2022" name="Nat. Genet.">
        <title>Improved pea reference genome and pan-genome highlight genomic features and evolutionary characteristics.</title>
        <authorList>
            <person name="Yang T."/>
            <person name="Liu R."/>
            <person name="Luo Y."/>
            <person name="Hu S."/>
            <person name="Wang D."/>
            <person name="Wang C."/>
            <person name="Pandey M.K."/>
            <person name="Ge S."/>
            <person name="Xu Q."/>
            <person name="Li N."/>
            <person name="Li G."/>
            <person name="Huang Y."/>
            <person name="Saxena R.K."/>
            <person name="Ji Y."/>
            <person name="Li M."/>
            <person name="Yan X."/>
            <person name="He Y."/>
            <person name="Liu Y."/>
            <person name="Wang X."/>
            <person name="Xiang C."/>
            <person name="Varshney R.K."/>
            <person name="Ding H."/>
            <person name="Gao S."/>
            <person name="Zong X."/>
        </authorList>
    </citation>
    <scope>NUCLEOTIDE SEQUENCE [LARGE SCALE GENOMIC DNA]</scope>
    <source>
        <strain evidence="4 5">cv. Zhongwan 6</strain>
    </source>
</reference>
<proteinExistence type="inferred from homology"/>
<sequence>FGYPYKRAVMAAAETFDIIILGASGFTGKHVLKQALKFLNKNNFNSIAIAGRNPSKLTQTLHWATRPDPPPSIPILVADTTDPLSLRSLCQQTRLVLNCVGPFRLHGEPVVAACAETGCDYLDITGEAEFMDRVEIGYHEKGVKNGSLIVSACGFDCVPAEIGLLFHLKQWVGECLPNRVEAFLKVESEKKVVGNFGTFESAVLAIADLKEMRQRRDAQAIKRAKPVIPGPFPKGKTIEHQKKIGLWGITLPSADATSVGKTFSVLTENPNGLPGLNESLETVEKRKVFWSSMKPVHFGVKLGSKSLLGIFGYIAFGIILGLFGSFSFGRRLLLKYPSIFSLGGFSKNGPSEEEIESCSFKMWFVGHGFSSNEKLAANGNSKPDMEVVTRITGPELGYVTTPIIMIQCALIVLSQRNNLPNGGVYSPGIVFGSTDLQERLQQNGISFDLVSKSKISS</sequence>
<dbReference type="InterPro" id="IPR051276">
    <property type="entry name" value="Saccharopine_DH-like_oxidrdct"/>
</dbReference>